<gene>
    <name evidence="1" type="ORF">CVT25_002356</name>
</gene>
<name>A0A409WKK6_PSICY</name>
<organism evidence="1 2">
    <name type="scientific">Psilocybe cyanescens</name>
    <dbReference type="NCBI Taxonomy" id="93625"/>
    <lineage>
        <taxon>Eukaryota</taxon>
        <taxon>Fungi</taxon>
        <taxon>Dikarya</taxon>
        <taxon>Basidiomycota</taxon>
        <taxon>Agaricomycotina</taxon>
        <taxon>Agaricomycetes</taxon>
        <taxon>Agaricomycetidae</taxon>
        <taxon>Agaricales</taxon>
        <taxon>Agaricineae</taxon>
        <taxon>Strophariaceae</taxon>
        <taxon>Psilocybe</taxon>
    </lineage>
</organism>
<comment type="caution">
    <text evidence="1">The sequence shown here is derived from an EMBL/GenBank/DDBJ whole genome shotgun (WGS) entry which is preliminary data.</text>
</comment>
<accession>A0A409WKK6</accession>
<reference evidence="1 2" key="1">
    <citation type="journal article" date="2018" name="Evol. Lett.">
        <title>Horizontal gene cluster transfer increased hallucinogenic mushroom diversity.</title>
        <authorList>
            <person name="Reynolds H.T."/>
            <person name="Vijayakumar V."/>
            <person name="Gluck-Thaler E."/>
            <person name="Korotkin H.B."/>
            <person name="Matheny P.B."/>
            <person name="Slot J.C."/>
        </authorList>
    </citation>
    <scope>NUCLEOTIDE SEQUENCE [LARGE SCALE GENOMIC DNA]</scope>
    <source>
        <strain evidence="1 2">2631</strain>
    </source>
</reference>
<keyword evidence="2" id="KW-1185">Reference proteome</keyword>
<sequence>MTLDLAREKFAVHLGKATWEEVIGMSLNDPQKLPEQLSYPTSMLDCDRIEHIVSAEAFVTPFLALAKRKNLSFTSASTKLWSL</sequence>
<evidence type="ECO:0000313" key="1">
    <source>
        <dbReference type="EMBL" id="PPQ79048.1"/>
    </source>
</evidence>
<evidence type="ECO:0000313" key="2">
    <source>
        <dbReference type="Proteomes" id="UP000283269"/>
    </source>
</evidence>
<dbReference type="AlphaFoldDB" id="A0A409WKK6"/>
<proteinExistence type="predicted"/>
<dbReference type="EMBL" id="NHYD01003395">
    <property type="protein sequence ID" value="PPQ79048.1"/>
    <property type="molecule type" value="Genomic_DNA"/>
</dbReference>
<dbReference type="InParanoid" id="A0A409WKK6"/>
<protein>
    <submittedName>
        <fullName evidence="1">Uncharacterized protein</fullName>
    </submittedName>
</protein>
<dbReference type="Proteomes" id="UP000283269">
    <property type="component" value="Unassembled WGS sequence"/>
</dbReference>